<accession>A0ABR2JTG5</accession>
<gene>
    <name evidence="2" type="ORF">M9Y10_044819</name>
</gene>
<feature type="transmembrane region" description="Helical" evidence="1">
    <location>
        <begin position="338"/>
        <end position="356"/>
    </location>
</feature>
<feature type="transmembrane region" description="Helical" evidence="1">
    <location>
        <begin position="253"/>
        <end position="275"/>
    </location>
</feature>
<keyword evidence="1" id="KW-0812">Transmembrane</keyword>
<organism evidence="2 3">
    <name type="scientific">Tritrichomonas musculus</name>
    <dbReference type="NCBI Taxonomy" id="1915356"/>
    <lineage>
        <taxon>Eukaryota</taxon>
        <taxon>Metamonada</taxon>
        <taxon>Parabasalia</taxon>
        <taxon>Tritrichomonadida</taxon>
        <taxon>Tritrichomonadidae</taxon>
        <taxon>Tritrichomonas</taxon>
    </lineage>
</organism>
<protein>
    <recommendedName>
        <fullName evidence="4">Mannosyltransferase</fullName>
    </recommendedName>
</protein>
<evidence type="ECO:0000256" key="1">
    <source>
        <dbReference type="SAM" id="Phobius"/>
    </source>
</evidence>
<sequence length="577" mass="67392">MKKRTKVPRKNSISFFSNSFSSLTWSSILAIFEKKNHELVTFVLYLLISFNITRKIYLPSPRSFTYAFDSHLTEELSFISSFHHGANKKIYLSINHPNFEGHFSVSNWLTAFHSSMLQIGFANLKVSLFFPTFLLLVSYATIMYFLSLQFDLPSYFAFFVPIISLNLSGFGFLRFLYFDKRTCRTNDYVSQTGYGKCPRFHLLFHIYYGFRHQTLTLPLVVGVIYILFLSAKYKYSLANSSLSLEFAGFVFGFIMPSVQYQSFVGFLLFFSIFFLMQISKPKSLLKLKGFIIFLIVGFIFHIPRYLSFLANNEDFVLFEYEVQWKLLVHHEFIPPLSLWWNNCGVFTIIYIFLSLFQLNSIEYYIYIPSVFCFFFFNFFKLQNLVQYNMFVFMSLNYTTGSVILLATLYRFSKSPKDAETRGVISAISLILILSCTISSIMGLKRQIGNIRPVWSLNDELLVKWIINNTPQNAVFISPLISFNPISALGGRCSYIENNDVLSHSGFNFNTREAKYRKFMKNMNVFYEEADDDLKDILDNVDYIVLIDKGNLNENVWKEVFNSRSFIIYQNQKKKKSD</sequence>
<evidence type="ECO:0008006" key="4">
    <source>
        <dbReference type="Google" id="ProtNLM"/>
    </source>
</evidence>
<feature type="transmembrane region" description="Helical" evidence="1">
    <location>
        <begin position="152"/>
        <end position="177"/>
    </location>
</feature>
<reference evidence="2 3" key="1">
    <citation type="submission" date="2024-04" db="EMBL/GenBank/DDBJ databases">
        <title>Tritrichomonas musculus Genome.</title>
        <authorList>
            <person name="Alves-Ferreira E."/>
            <person name="Grigg M."/>
            <person name="Lorenzi H."/>
            <person name="Galac M."/>
        </authorList>
    </citation>
    <scope>NUCLEOTIDE SEQUENCE [LARGE SCALE GENOMIC DNA]</scope>
    <source>
        <strain evidence="2 3">EAF2021</strain>
    </source>
</reference>
<evidence type="ECO:0000313" key="2">
    <source>
        <dbReference type="EMBL" id="KAK8882179.1"/>
    </source>
</evidence>
<proteinExistence type="predicted"/>
<dbReference type="Proteomes" id="UP001470230">
    <property type="component" value="Unassembled WGS sequence"/>
</dbReference>
<feature type="transmembrane region" description="Helical" evidence="1">
    <location>
        <begin position="387"/>
        <end position="411"/>
    </location>
</feature>
<keyword evidence="1" id="KW-0472">Membrane</keyword>
<keyword evidence="1" id="KW-1133">Transmembrane helix</keyword>
<comment type="caution">
    <text evidence="2">The sequence shown here is derived from an EMBL/GenBank/DDBJ whole genome shotgun (WGS) entry which is preliminary data.</text>
</comment>
<name>A0ABR2JTG5_9EUKA</name>
<feature type="transmembrane region" description="Helical" evidence="1">
    <location>
        <begin position="126"/>
        <end position="146"/>
    </location>
</feature>
<feature type="transmembrane region" description="Helical" evidence="1">
    <location>
        <begin position="215"/>
        <end position="233"/>
    </location>
</feature>
<keyword evidence="3" id="KW-1185">Reference proteome</keyword>
<evidence type="ECO:0000313" key="3">
    <source>
        <dbReference type="Proteomes" id="UP001470230"/>
    </source>
</evidence>
<feature type="transmembrane region" description="Helical" evidence="1">
    <location>
        <begin position="287"/>
        <end position="306"/>
    </location>
</feature>
<dbReference type="EMBL" id="JAPFFF010000009">
    <property type="protein sequence ID" value="KAK8882179.1"/>
    <property type="molecule type" value="Genomic_DNA"/>
</dbReference>
<feature type="transmembrane region" description="Helical" evidence="1">
    <location>
        <begin position="423"/>
        <end position="443"/>
    </location>
</feature>
<feature type="transmembrane region" description="Helical" evidence="1">
    <location>
        <begin position="363"/>
        <end position="381"/>
    </location>
</feature>